<protein>
    <submittedName>
        <fullName evidence="2">Uncharacterized protein</fullName>
    </submittedName>
</protein>
<reference evidence="2" key="2">
    <citation type="submission" date="2018-01" db="EMBL/GenBank/DDBJ databases">
        <authorList>
            <person name="Clerissi C."/>
        </authorList>
    </citation>
    <scope>NUCLEOTIDE SEQUENCE</scope>
    <source>
        <strain evidence="2">Cupriavidus oxalaticus LMG 2235</strain>
    </source>
</reference>
<proteinExistence type="predicted"/>
<dbReference type="EMBL" id="OGUS01000132">
    <property type="protein sequence ID" value="SPC17943.1"/>
    <property type="molecule type" value="Genomic_DNA"/>
</dbReference>
<accession>A0A375GEU1</accession>
<dbReference type="AlphaFoldDB" id="A0A375GEU1"/>
<evidence type="ECO:0000313" key="2">
    <source>
        <dbReference type="EMBL" id="SPC17943.1"/>
    </source>
</evidence>
<evidence type="ECO:0000313" key="1">
    <source>
        <dbReference type="EMBL" id="SPC05218.1"/>
    </source>
</evidence>
<dbReference type="Proteomes" id="UP000256862">
    <property type="component" value="Plasmid CO2235_mp"/>
</dbReference>
<reference evidence="3" key="1">
    <citation type="submission" date="2018-01" db="EMBL/GenBank/DDBJ databases">
        <authorList>
            <person name="Gaut B.S."/>
            <person name="Morton B.R."/>
            <person name="Clegg M.T."/>
            <person name="Duvall M.R."/>
        </authorList>
    </citation>
    <scope>NUCLEOTIDE SEQUENCE [LARGE SCALE GENOMIC DNA]</scope>
</reference>
<dbReference type="EMBL" id="OGUS01000004">
    <property type="protein sequence ID" value="SPC05218.1"/>
    <property type="molecule type" value="Genomic_DNA"/>
</dbReference>
<comment type="caution">
    <text evidence="2">The sequence shown here is derived from an EMBL/GenBank/DDBJ whole genome shotgun (WGS) entry which is preliminary data.</text>
</comment>
<evidence type="ECO:0000313" key="3">
    <source>
        <dbReference type="Proteomes" id="UP000256862"/>
    </source>
</evidence>
<name>A0A375GEU1_9BURK</name>
<organism evidence="2">
    <name type="scientific">Cupriavidus oxalaticus</name>
    <dbReference type="NCBI Taxonomy" id="96344"/>
    <lineage>
        <taxon>Bacteria</taxon>
        <taxon>Pseudomonadati</taxon>
        <taxon>Pseudomonadota</taxon>
        <taxon>Betaproteobacteria</taxon>
        <taxon>Burkholderiales</taxon>
        <taxon>Burkholderiaceae</taxon>
        <taxon>Cupriavidus</taxon>
    </lineage>
</organism>
<gene>
    <name evidence="2" type="ORF">CO2235_MP10259</name>
    <name evidence="1" type="ORF">CO2235_U1010172</name>
</gene>
<sequence length="50" mass="5747">MSEAAQFARLADCGDEVFKIQAEDNLEAVLALQYPRRSVIFTHQPQILRR</sequence>